<feature type="transmembrane region" description="Helical" evidence="7">
    <location>
        <begin position="291"/>
        <end position="311"/>
    </location>
</feature>
<dbReference type="KEGG" id="msm:MSMEG_3373"/>
<dbReference type="PaxDb" id="246196-MSMEI_3293"/>
<feature type="transmembrane region" description="Helical" evidence="7">
    <location>
        <begin position="179"/>
        <end position="201"/>
    </location>
</feature>
<dbReference type="SUPFAM" id="SSF103473">
    <property type="entry name" value="MFS general substrate transporter"/>
    <property type="match status" value="1"/>
</dbReference>
<proteinExistence type="predicted"/>
<evidence type="ECO:0000256" key="4">
    <source>
        <dbReference type="ARBA" id="ARBA00022692"/>
    </source>
</evidence>
<organism evidence="9 10">
    <name type="scientific">Mycolicibacterium smegmatis (strain ATCC 700084 / mc(2)155)</name>
    <name type="common">Mycobacterium smegmatis</name>
    <dbReference type="NCBI Taxonomy" id="246196"/>
    <lineage>
        <taxon>Bacteria</taxon>
        <taxon>Bacillati</taxon>
        <taxon>Actinomycetota</taxon>
        <taxon>Actinomycetes</taxon>
        <taxon>Mycobacteriales</taxon>
        <taxon>Mycobacteriaceae</taxon>
        <taxon>Mycolicibacterium</taxon>
    </lineage>
</organism>
<dbReference type="AlphaFoldDB" id="A0QXP1"/>
<dbReference type="PROSITE" id="PS50850">
    <property type="entry name" value="MFS"/>
    <property type="match status" value="1"/>
</dbReference>
<feature type="transmembrane region" description="Helical" evidence="7">
    <location>
        <begin position="92"/>
        <end position="110"/>
    </location>
</feature>
<dbReference type="InterPro" id="IPR020846">
    <property type="entry name" value="MFS_dom"/>
</dbReference>
<dbReference type="GO" id="GO:0022857">
    <property type="term" value="F:transmembrane transporter activity"/>
    <property type="evidence" value="ECO:0007669"/>
    <property type="project" value="InterPro"/>
</dbReference>
<feature type="transmembrane region" description="Helical" evidence="7">
    <location>
        <begin position="386"/>
        <end position="406"/>
    </location>
</feature>
<dbReference type="InterPro" id="IPR050171">
    <property type="entry name" value="MFS_Transporters"/>
</dbReference>
<dbReference type="Gene3D" id="1.20.1250.20">
    <property type="entry name" value="MFS general substrate transporter like domains"/>
    <property type="match status" value="1"/>
</dbReference>
<protein>
    <submittedName>
        <fullName evidence="9">Major facilitator superfamily protein MFS_1</fullName>
    </submittedName>
</protein>
<dbReference type="PATRIC" id="fig|246196.19.peg.3328"/>
<gene>
    <name evidence="9" type="ordered locus">MSMEG_3373</name>
</gene>
<feature type="domain" description="Major facilitator superfamily (MFS) profile" evidence="8">
    <location>
        <begin position="26"/>
        <end position="408"/>
    </location>
</feature>
<feature type="transmembrane region" description="Helical" evidence="7">
    <location>
        <begin position="317"/>
        <end position="341"/>
    </location>
</feature>
<keyword evidence="5 7" id="KW-1133">Transmembrane helix</keyword>
<keyword evidence="6 7" id="KW-0472">Membrane</keyword>
<keyword evidence="4 7" id="KW-0812">Transmembrane</keyword>
<comment type="subcellular location">
    <subcellularLocation>
        <location evidence="1">Cell membrane</location>
        <topology evidence="1">Multi-pass membrane protein</topology>
    </subcellularLocation>
</comment>
<evidence type="ECO:0000256" key="2">
    <source>
        <dbReference type="ARBA" id="ARBA00022448"/>
    </source>
</evidence>
<name>A0QXP1_MYCS2</name>
<dbReference type="PANTHER" id="PTHR23517">
    <property type="entry name" value="RESISTANCE PROTEIN MDTM, PUTATIVE-RELATED-RELATED"/>
    <property type="match status" value="1"/>
</dbReference>
<dbReference type="PANTHER" id="PTHR23517:SF13">
    <property type="entry name" value="MAJOR FACILITATOR SUPERFAMILY MFS_1"/>
    <property type="match status" value="1"/>
</dbReference>
<keyword evidence="10" id="KW-1185">Reference proteome</keyword>
<feature type="transmembrane region" description="Helical" evidence="7">
    <location>
        <begin position="116"/>
        <end position="139"/>
    </location>
</feature>
<evidence type="ECO:0000259" key="8">
    <source>
        <dbReference type="PROSITE" id="PS50850"/>
    </source>
</evidence>
<evidence type="ECO:0000256" key="3">
    <source>
        <dbReference type="ARBA" id="ARBA00022475"/>
    </source>
</evidence>
<dbReference type="eggNOG" id="COG0477">
    <property type="taxonomic scope" value="Bacteria"/>
</dbReference>
<dbReference type="OrthoDB" id="3177957at2"/>
<reference evidence="9 10" key="1">
    <citation type="submission" date="2006-10" db="EMBL/GenBank/DDBJ databases">
        <authorList>
            <person name="Fleischmann R.D."/>
            <person name="Dodson R.J."/>
            <person name="Haft D.H."/>
            <person name="Merkel J.S."/>
            <person name="Nelson W.C."/>
            <person name="Fraser C.M."/>
        </authorList>
    </citation>
    <scope>NUCLEOTIDE SEQUENCE [LARGE SCALE GENOMIC DNA]</scope>
    <source>
        <strain evidence="10">ATCC 700084 / mc(2)155</strain>
    </source>
</reference>
<dbReference type="Pfam" id="PF07690">
    <property type="entry name" value="MFS_1"/>
    <property type="match status" value="1"/>
</dbReference>
<evidence type="ECO:0000256" key="6">
    <source>
        <dbReference type="ARBA" id="ARBA00023136"/>
    </source>
</evidence>
<feature type="transmembrane region" description="Helical" evidence="7">
    <location>
        <begin position="267"/>
        <end position="284"/>
    </location>
</feature>
<evidence type="ECO:0000256" key="1">
    <source>
        <dbReference type="ARBA" id="ARBA00004651"/>
    </source>
</evidence>
<feature type="transmembrane region" description="Helical" evidence="7">
    <location>
        <begin position="236"/>
        <end position="255"/>
    </location>
</feature>
<dbReference type="KEGG" id="msb:LJ00_16785"/>
<evidence type="ECO:0000313" key="9">
    <source>
        <dbReference type="EMBL" id="ABK73868.1"/>
    </source>
</evidence>
<evidence type="ECO:0000256" key="5">
    <source>
        <dbReference type="ARBA" id="ARBA00022989"/>
    </source>
</evidence>
<feature type="transmembrane region" description="Helical" evidence="7">
    <location>
        <begin position="353"/>
        <end position="380"/>
    </location>
</feature>
<evidence type="ECO:0000313" key="10">
    <source>
        <dbReference type="Proteomes" id="UP000000757"/>
    </source>
</evidence>
<evidence type="ECO:0000256" key="7">
    <source>
        <dbReference type="SAM" id="Phobius"/>
    </source>
</evidence>
<sequence length="423" mass="42682">MDSSREVAMSVATAVTPVVQRTRTPAFCLTVAASLAMTVGASAPSPFYPVLQQHLGYSAATSTTIFAVYAGALLVTLLVVGSLSDHIGRRPIISFGFVVLAASMVTFWHADSVTALIVARIVQGTATGFLMSTLSAAVVDLEPSNRPGLAATLNSVFPLGGLALGAPISGVLIDHSSSAPAMVFGGLTSLYVAIAAAACLLPETSPRHEGLLRSFVPRVGVPAAARPPFWRGAPGLVAGWATTGLYLSLGAPLVAQELGGTDHAEQGLVVAALAGVGSVTSYVCRGKSSRALTTYGTTALAAGTAFSLVGLAVGSLWVFIAAAVLAGAGVGASFLGILRSITPLAAPHERGELFAAVFVVSYLAFGGPAVLAGVAVPHIGLAQTTYLYGGLVVVLSVGACLLRALATEQQSAPDTIGRTNEAT</sequence>
<dbReference type="InterPro" id="IPR036259">
    <property type="entry name" value="MFS_trans_sf"/>
</dbReference>
<dbReference type="EMBL" id="CP000480">
    <property type="protein sequence ID" value="ABK73868.1"/>
    <property type="molecule type" value="Genomic_DNA"/>
</dbReference>
<feature type="transmembrane region" description="Helical" evidence="7">
    <location>
        <begin position="55"/>
        <end position="80"/>
    </location>
</feature>
<feature type="transmembrane region" description="Helical" evidence="7">
    <location>
        <begin position="151"/>
        <end position="173"/>
    </location>
</feature>
<dbReference type="InterPro" id="IPR011701">
    <property type="entry name" value="MFS"/>
</dbReference>
<keyword evidence="2" id="KW-0813">Transport</keyword>
<keyword evidence="3" id="KW-1003">Cell membrane</keyword>
<accession>A0QXP1</accession>
<dbReference type="GO" id="GO:0005886">
    <property type="term" value="C:plasma membrane"/>
    <property type="evidence" value="ECO:0007669"/>
    <property type="project" value="UniProtKB-SubCell"/>
</dbReference>
<feature type="transmembrane region" description="Helical" evidence="7">
    <location>
        <begin position="26"/>
        <end position="43"/>
    </location>
</feature>
<dbReference type="Proteomes" id="UP000000757">
    <property type="component" value="Chromosome"/>
</dbReference>